<dbReference type="PANTHER" id="PTHR16222:SF12">
    <property type="entry name" value="ADP-RIBOSYLGLYCOHYDROLASE-RELATED"/>
    <property type="match status" value="1"/>
</dbReference>
<dbReference type="InterPro" id="IPR050792">
    <property type="entry name" value="ADP-ribosylglycohydrolase"/>
</dbReference>
<comment type="caution">
    <text evidence="2">The sequence shown here is derived from an EMBL/GenBank/DDBJ whole genome shotgun (WGS) entry which is preliminary data.</text>
</comment>
<protein>
    <submittedName>
        <fullName evidence="2">ADP-ribosylglycohydrolase family protein</fullName>
    </submittedName>
</protein>
<dbReference type="AlphaFoldDB" id="A0A7V3E753"/>
<feature type="binding site" evidence="1">
    <location>
        <position position="211"/>
    </location>
    <ligand>
        <name>Mg(2+)</name>
        <dbReference type="ChEBI" id="CHEBI:18420"/>
        <label>1</label>
    </ligand>
</feature>
<feature type="binding site" evidence="1">
    <location>
        <position position="36"/>
    </location>
    <ligand>
        <name>Mg(2+)</name>
        <dbReference type="ChEBI" id="CHEBI:18420"/>
        <label>1</label>
    </ligand>
</feature>
<reference evidence="2" key="1">
    <citation type="journal article" date="2020" name="mSystems">
        <title>Genome- and Community-Level Interaction Insights into Carbon Utilization and Element Cycling Functions of Hydrothermarchaeota in Hydrothermal Sediment.</title>
        <authorList>
            <person name="Zhou Z."/>
            <person name="Liu Y."/>
            <person name="Xu W."/>
            <person name="Pan J."/>
            <person name="Luo Z.H."/>
            <person name="Li M."/>
        </authorList>
    </citation>
    <scope>NUCLEOTIDE SEQUENCE [LARGE SCALE GENOMIC DNA]</scope>
    <source>
        <strain evidence="2">SpSt-479</strain>
    </source>
</reference>
<comment type="cofactor">
    <cofactor evidence="1">
        <name>Mg(2+)</name>
        <dbReference type="ChEBI" id="CHEBI:18420"/>
    </cofactor>
    <text evidence="1">Binds 2 magnesium ions per subunit.</text>
</comment>
<dbReference type="InterPro" id="IPR036705">
    <property type="entry name" value="Ribosyl_crysJ1_sf"/>
</dbReference>
<proteinExistence type="predicted"/>
<sequence>MLGAIAGDIIGSIYEFDDEKPDYDFVLFTDQSHFTDDSILTIALADSILSNSDYKLNLYEYYHRYPQGGYGGMFHQWAKVKNSPTYNSYGNGSAMRVSPVAWAYNDLDTVLLKAKESAEVTHNHPEGIKGAQSTAAAIFLARTGKSKNEIKKFIEEEFNYFLDFELEDLREFYTFNETCQKTVPQAIYTFLISENFEDSIRKAVYIGGDSDTLACINGSIAEAFYGIPDTIVRETISRLDVQLLKVVNEFRDRYI</sequence>
<feature type="binding site" evidence="1">
    <location>
        <position position="212"/>
    </location>
    <ligand>
        <name>Mg(2+)</name>
        <dbReference type="ChEBI" id="CHEBI:18420"/>
        <label>1</label>
    </ligand>
</feature>
<name>A0A7V3E753_9BACT</name>
<dbReference type="InterPro" id="IPR005502">
    <property type="entry name" value="Ribosyl_crysJ1"/>
</dbReference>
<evidence type="ECO:0000256" key="1">
    <source>
        <dbReference type="PIRSR" id="PIRSR605502-1"/>
    </source>
</evidence>
<keyword evidence="1" id="KW-0460">Magnesium</keyword>
<organism evidence="2">
    <name type="scientific">Ignavibacterium album</name>
    <dbReference type="NCBI Taxonomy" id="591197"/>
    <lineage>
        <taxon>Bacteria</taxon>
        <taxon>Pseudomonadati</taxon>
        <taxon>Ignavibacteriota</taxon>
        <taxon>Ignavibacteria</taxon>
        <taxon>Ignavibacteriales</taxon>
        <taxon>Ignavibacteriaceae</taxon>
        <taxon>Ignavibacterium</taxon>
    </lineage>
</organism>
<dbReference type="SUPFAM" id="SSF101478">
    <property type="entry name" value="ADP-ribosylglycohydrolase"/>
    <property type="match status" value="1"/>
</dbReference>
<dbReference type="Pfam" id="PF03747">
    <property type="entry name" value="ADP_ribosyl_GH"/>
    <property type="match status" value="1"/>
</dbReference>
<evidence type="ECO:0000313" key="2">
    <source>
        <dbReference type="EMBL" id="HFI90948.1"/>
    </source>
</evidence>
<dbReference type="GO" id="GO:0016787">
    <property type="term" value="F:hydrolase activity"/>
    <property type="evidence" value="ECO:0007669"/>
    <property type="project" value="UniProtKB-KW"/>
</dbReference>
<accession>A0A7V3E753</accession>
<keyword evidence="2" id="KW-0378">Hydrolase</keyword>
<keyword evidence="1" id="KW-0479">Metal-binding</keyword>
<dbReference type="Gene3D" id="1.10.4080.10">
    <property type="entry name" value="ADP-ribosylation/Crystallin J1"/>
    <property type="match status" value="1"/>
</dbReference>
<dbReference type="PANTHER" id="PTHR16222">
    <property type="entry name" value="ADP-RIBOSYLGLYCOHYDROLASE"/>
    <property type="match status" value="1"/>
</dbReference>
<gene>
    <name evidence="2" type="ORF">ENS31_05365</name>
</gene>
<feature type="binding site" evidence="1">
    <location>
        <position position="209"/>
    </location>
    <ligand>
        <name>Mg(2+)</name>
        <dbReference type="ChEBI" id="CHEBI:18420"/>
        <label>1</label>
    </ligand>
</feature>
<feature type="binding site" evidence="1">
    <location>
        <position position="37"/>
    </location>
    <ligand>
        <name>Mg(2+)</name>
        <dbReference type="ChEBI" id="CHEBI:18420"/>
        <label>1</label>
    </ligand>
</feature>
<dbReference type="EMBL" id="DSUJ01000008">
    <property type="protein sequence ID" value="HFI90948.1"/>
    <property type="molecule type" value="Genomic_DNA"/>
</dbReference>
<dbReference type="GO" id="GO:0046872">
    <property type="term" value="F:metal ion binding"/>
    <property type="evidence" value="ECO:0007669"/>
    <property type="project" value="UniProtKB-KW"/>
</dbReference>
<feature type="binding site" evidence="1">
    <location>
        <position position="35"/>
    </location>
    <ligand>
        <name>Mg(2+)</name>
        <dbReference type="ChEBI" id="CHEBI:18420"/>
        <label>1</label>
    </ligand>
</feature>